<gene>
    <name evidence="2" type="ORF">OGAPHI_006403</name>
</gene>
<dbReference type="InterPro" id="IPR008402">
    <property type="entry name" value="APC_su15/mnd2"/>
</dbReference>
<dbReference type="Pfam" id="PF05841">
    <property type="entry name" value="Apc15p"/>
    <property type="match status" value="1"/>
</dbReference>
<dbReference type="GO" id="GO:0005680">
    <property type="term" value="C:anaphase-promoting complex"/>
    <property type="evidence" value="ECO:0007669"/>
    <property type="project" value="InterPro"/>
</dbReference>
<comment type="caution">
    <text evidence="2">The sequence shown here is derived from an EMBL/GenBank/DDBJ whole genome shotgun (WGS) entry which is preliminary data.</text>
</comment>
<feature type="region of interest" description="Disordered" evidence="1">
    <location>
        <begin position="120"/>
        <end position="143"/>
    </location>
</feature>
<dbReference type="GO" id="GO:0031145">
    <property type="term" value="P:anaphase-promoting complex-dependent catabolic process"/>
    <property type="evidence" value="ECO:0007669"/>
    <property type="project" value="InterPro"/>
</dbReference>
<proteinExistence type="predicted"/>
<dbReference type="Proteomes" id="UP000769157">
    <property type="component" value="Unassembled WGS sequence"/>
</dbReference>
<dbReference type="AlphaFoldDB" id="A0A9P8NXY5"/>
<reference evidence="2" key="1">
    <citation type="journal article" date="2021" name="Open Biol.">
        <title>Shared evolutionary footprints suggest mitochondrial oxidative damage underlies multiple complex I losses in fungi.</title>
        <authorList>
            <person name="Schikora-Tamarit M.A."/>
            <person name="Marcet-Houben M."/>
            <person name="Nosek J."/>
            <person name="Gabaldon T."/>
        </authorList>
    </citation>
    <scope>NUCLEOTIDE SEQUENCE</scope>
    <source>
        <strain evidence="2">CBS6075</strain>
    </source>
</reference>
<dbReference type="RefSeq" id="XP_046058668.1">
    <property type="nucleotide sequence ID" value="XM_046207687.1"/>
</dbReference>
<dbReference type="OrthoDB" id="3994098at2759"/>
<evidence type="ECO:0000256" key="1">
    <source>
        <dbReference type="SAM" id="MobiDB-lite"/>
    </source>
</evidence>
<reference evidence="2" key="2">
    <citation type="submission" date="2021-01" db="EMBL/GenBank/DDBJ databases">
        <authorList>
            <person name="Schikora-Tamarit M.A."/>
        </authorList>
    </citation>
    <scope>NUCLEOTIDE SEQUENCE</scope>
    <source>
        <strain evidence="2">CBS6075</strain>
    </source>
</reference>
<evidence type="ECO:0000313" key="3">
    <source>
        <dbReference type="Proteomes" id="UP000769157"/>
    </source>
</evidence>
<name>A0A9P8NXY5_9ASCO</name>
<evidence type="ECO:0000313" key="2">
    <source>
        <dbReference type="EMBL" id="KAH3661555.1"/>
    </source>
</evidence>
<sequence length="318" mass="34985">MYLPNLLPRDAHHVWVSQSNIKHSTNAQGSSSELVTTQFPPLSSYSPAYPGTITTPNHNSSFLSSPSDQANNSTLEYLRANLTNDLQYLNRLGKFGYNYLKPIGVDKCMRQMLDEQETADDPINFEGGDAMGDFDDEEDGDNAVGNSVEELTHSLHLHNDHELDLDVQIPDNDINGLDFTANEDDDLDEQLNNPMSSAEEFMASEEYQNDHSILLDPHGTQQPTSSLPAANQDEVLANSGPLTSATLTTQTSASTMIRGISVGDIGEHTATGDTSPQTPYYPSHSNLRLQDSPCLRSSELRNVNDVIDESSDYEMTLE</sequence>
<dbReference type="GeneID" id="70238367"/>
<accession>A0A9P8NXY5</accession>
<dbReference type="EMBL" id="JAEUBE010000439">
    <property type="protein sequence ID" value="KAH3661555.1"/>
    <property type="molecule type" value="Genomic_DNA"/>
</dbReference>
<protein>
    <submittedName>
        <fullName evidence="2">Uncharacterized protein</fullName>
    </submittedName>
</protein>
<feature type="compositionally biased region" description="Acidic residues" evidence="1">
    <location>
        <begin position="132"/>
        <end position="141"/>
    </location>
</feature>
<organism evidence="2 3">
    <name type="scientific">Ogataea philodendri</name>
    <dbReference type="NCBI Taxonomy" id="1378263"/>
    <lineage>
        <taxon>Eukaryota</taxon>
        <taxon>Fungi</taxon>
        <taxon>Dikarya</taxon>
        <taxon>Ascomycota</taxon>
        <taxon>Saccharomycotina</taxon>
        <taxon>Pichiomycetes</taxon>
        <taxon>Pichiales</taxon>
        <taxon>Pichiaceae</taxon>
        <taxon>Ogataea</taxon>
    </lineage>
</organism>
<feature type="region of interest" description="Disordered" evidence="1">
    <location>
        <begin position="47"/>
        <end position="70"/>
    </location>
</feature>
<keyword evidence="3" id="KW-1185">Reference proteome</keyword>